<sequence>MVIYLSFVSYRRTRLEYTWILGFNTLIDFGYTITLGIFMPTCVLTPTHLYLTMENENLQMMTPFAAEVCIMLTVFFLLYIPATNAVHFWYRYNVLCNDITWSRFKYLGICLVFALYKVVHMLVFYSCSIRESKETVVDIMNYTMTTGNVKRHMGYLENEFYFVVCQANCQLMQLIEYGMMCYFGHKIIMYMKKNTTPSTYKAQVYVVKVMVLQAVYPLILYFIPLFALIFSIFTGKSFATFGYVCSISVQLFTLLSTLSVLLFIPTYRRALTEKRNDIHDRRGSVRTHSNITVGGRSFVDISRNKD</sequence>
<dbReference type="Pfam" id="PF10326">
    <property type="entry name" value="7TM_GPCR_Str"/>
    <property type="match status" value="1"/>
</dbReference>
<evidence type="ECO:0000313" key="2">
    <source>
        <dbReference type="EMBL" id="CAD5209817.1"/>
    </source>
</evidence>
<protein>
    <recommendedName>
        <fullName evidence="4">G_PROTEIN_RECEP_F1_2 domain-containing protein</fullName>
    </recommendedName>
</protein>
<feature type="transmembrane region" description="Helical" evidence="1">
    <location>
        <begin position="241"/>
        <end position="264"/>
    </location>
</feature>
<gene>
    <name evidence="2" type="ORF">BOKJ2_LOCUS2877</name>
</gene>
<evidence type="ECO:0008006" key="4">
    <source>
        <dbReference type="Google" id="ProtNLM"/>
    </source>
</evidence>
<comment type="caution">
    <text evidence="2">The sequence shown here is derived from an EMBL/GenBank/DDBJ whole genome shotgun (WGS) entry which is preliminary data.</text>
</comment>
<dbReference type="PANTHER" id="PTHR22943">
    <property type="entry name" value="7-TRANSMEMBRANE DOMAIN RECEPTOR C.ELEGANS"/>
    <property type="match status" value="1"/>
</dbReference>
<keyword evidence="1" id="KW-0472">Membrane</keyword>
<dbReference type="OrthoDB" id="10525361at2759"/>
<evidence type="ECO:0000256" key="1">
    <source>
        <dbReference type="SAM" id="Phobius"/>
    </source>
</evidence>
<dbReference type="PANTHER" id="PTHR22943:SF248">
    <property type="entry name" value="SEVEN TM RECEPTOR"/>
    <property type="match status" value="1"/>
</dbReference>
<feature type="transmembrane region" description="Helical" evidence="1">
    <location>
        <begin position="215"/>
        <end position="235"/>
    </location>
</feature>
<proteinExistence type="predicted"/>
<feature type="transmembrane region" description="Helical" evidence="1">
    <location>
        <begin position="106"/>
        <end position="125"/>
    </location>
</feature>
<reference evidence="2" key="1">
    <citation type="submission" date="2020-09" db="EMBL/GenBank/DDBJ databases">
        <authorList>
            <person name="Kikuchi T."/>
        </authorList>
    </citation>
    <scope>NUCLEOTIDE SEQUENCE</scope>
    <source>
        <strain evidence="2">SH1</strain>
    </source>
</reference>
<dbReference type="EMBL" id="CAJFCW020000002">
    <property type="protein sequence ID" value="CAG9090122.1"/>
    <property type="molecule type" value="Genomic_DNA"/>
</dbReference>
<dbReference type="AlphaFoldDB" id="A0A811K2W3"/>
<evidence type="ECO:0000313" key="3">
    <source>
        <dbReference type="Proteomes" id="UP000614601"/>
    </source>
</evidence>
<feature type="transmembrane region" description="Helical" evidence="1">
    <location>
        <begin position="29"/>
        <end position="52"/>
    </location>
</feature>
<dbReference type="SUPFAM" id="SSF81321">
    <property type="entry name" value="Family A G protein-coupled receptor-like"/>
    <property type="match status" value="1"/>
</dbReference>
<feature type="transmembrane region" description="Helical" evidence="1">
    <location>
        <begin position="64"/>
        <end position="86"/>
    </location>
</feature>
<accession>A0A811K2W3</accession>
<dbReference type="Proteomes" id="UP000614601">
    <property type="component" value="Unassembled WGS sequence"/>
</dbReference>
<keyword evidence="1" id="KW-0812">Transmembrane</keyword>
<organism evidence="2 3">
    <name type="scientific">Bursaphelenchus okinawaensis</name>
    <dbReference type="NCBI Taxonomy" id="465554"/>
    <lineage>
        <taxon>Eukaryota</taxon>
        <taxon>Metazoa</taxon>
        <taxon>Ecdysozoa</taxon>
        <taxon>Nematoda</taxon>
        <taxon>Chromadorea</taxon>
        <taxon>Rhabditida</taxon>
        <taxon>Tylenchina</taxon>
        <taxon>Tylenchomorpha</taxon>
        <taxon>Aphelenchoidea</taxon>
        <taxon>Aphelenchoididae</taxon>
        <taxon>Bursaphelenchus</taxon>
    </lineage>
</organism>
<keyword evidence="1" id="KW-1133">Transmembrane helix</keyword>
<dbReference type="Proteomes" id="UP000783686">
    <property type="component" value="Unassembled WGS sequence"/>
</dbReference>
<dbReference type="EMBL" id="CAJFDH010000002">
    <property type="protein sequence ID" value="CAD5209817.1"/>
    <property type="molecule type" value="Genomic_DNA"/>
</dbReference>
<keyword evidence="3" id="KW-1185">Reference proteome</keyword>
<dbReference type="InterPro" id="IPR019428">
    <property type="entry name" value="7TM_GPCR_serpentine_rcpt_Str"/>
</dbReference>
<name>A0A811K2W3_9BILA</name>